<evidence type="ECO:0000313" key="7">
    <source>
        <dbReference type="Proteomes" id="UP001215956"/>
    </source>
</evidence>
<evidence type="ECO:0000256" key="2">
    <source>
        <dbReference type="ARBA" id="ARBA00023004"/>
    </source>
</evidence>
<evidence type="ECO:0000313" key="6">
    <source>
        <dbReference type="EMBL" id="MDF0594298.1"/>
    </source>
</evidence>
<feature type="region of interest" description="Disordered" evidence="4">
    <location>
        <begin position="167"/>
        <end position="192"/>
    </location>
</feature>
<dbReference type="InterPro" id="IPR040086">
    <property type="entry name" value="MJ0683-like"/>
</dbReference>
<accession>A0ABT5XI46</accession>
<feature type="compositionally biased region" description="Polar residues" evidence="4">
    <location>
        <begin position="649"/>
        <end position="662"/>
    </location>
</feature>
<evidence type="ECO:0000256" key="3">
    <source>
        <dbReference type="ARBA" id="ARBA00023014"/>
    </source>
</evidence>
<dbReference type="Proteomes" id="UP001215956">
    <property type="component" value="Unassembled WGS sequence"/>
</dbReference>
<evidence type="ECO:0000259" key="5">
    <source>
        <dbReference type="Pfam" id="PF04055"/>
    </source>
</evidence>
<feature type="compositionally biased region" description="Basic and acidic residues" evidence="4">
    <location>
        <begin position="167"/>
        <end position="180"/>
    </location>
</feature>
<dbReference type="SUPFAM" id="SSF102114">
    <property type="entry name" value="Radical SAM enzymes"/>
    <property type="match status" value="1"/>
</dbReference>
<dbReference type="SFLD" id="SFLDG01084">
    <property type="entry name" value="Uncharacterised_Radical_SAM_Su"/>
    <property type="match status" value="1"/>
</dbReference>
<dbReference type="Pfam" id="PF04055">
    <property type="entry name" value="Radical_SAM"/>
    <property type="match status" value="1"/>
</dbReference>
<keyword evidence="7" id="KW-1185">Reference proteome</keyword>
<protein>
    <submittedName>
        <fullName evidence="6">Radical SAM protein</fullName>
    </submittedName>
</protein>
<gene>
    <name evidence="6" type="ORF">P0O24_11980</name>
</gene>
<keyword evidence="2" id="KW-0408">Iron</keyword>
<dbReference type="SFLD" id="SFLDS00029">
    <property type="entry name" value="Radical_SAM"/>
    <property type="match status" value="1"/>
</dbReference>
<feature type="domain" description="Radical SAM core" evidence="5">
    <location>
        <begin position="717"/>
        <end position="884"/>
    </location>
</feature>
<dbReference type="InterPro" id="IPR007197">
    <property type="entry name" value="rSAM"/>
</dbReference>
<reference evidence="6 7" key="1">
    <citation type="submission" date="2023-03" db="EMBL/GenBank/DDBJ databases">
        <title>Whole genome sequencing of Methanotrichaceae archaeon M04Ac.</title>
        <authorList>
            <person name="Khomyakova M.A."/>
            <person name="Merkel A.Y."/>
            <person name="Slobodkin A.I."/>
        </authorList>
    </citation>
    <scope>NUCLEOTIDE SEQUENCE [LARGE SCALE GENOMIC DNA]</scope>
    <source>
        <strain evidence="6 7">M04Ac</strain>
    </source>
</reference>
<evidence type="ECO:0000256" key="4">
    <source>
        <dbReference type="SAM" id="MobiDB-lite"/>
    </source>
</evidence>
<feature type="compositionally biased region" description="Basic and acidic residues" evidence="4">
    <location>
        <begin position="684"/>
        <end position="695"/>
    </location>
</feature>
<dbReference type="RefSeq" id="WP_316969991.1">
    <property type="nucleotide sequence ID" value="NZ_JARFPL010000062.1"/>
</dbReference>
<keyword evidence="3" id="KW-0411">Iron-sulfur</keyword>
<sequence length="997" mass="112086">MLEADPKFKDRFYSPAAVGNRSDHEFHLCARLWEEGFNFDEIWRLMDSSPQTKWRERDDTYKEGTIWKAISAARSSEKDRGRGERSAGDVRVERGAYVADLPGGERLRVSCKKENWFVEVSGGTFKPAQISDKPIWFDNRKWEKLPEKMGIDPDLWDQIRGDVRRLEERRQADEKARAEEEGGGGPATDPDVIKEADKILSAGLAFEHLYDVWQSRHLGDAKVGKALLGGFGAQRCVSTSGIHIQINGPREAGKSHSVEVAVDLLPPRLVMMGSMSNMTLYYDAENMPAGAAVSIDDITYTETFGAVQKRCTTGFQTGATHRSVVDSKDGKVVKKFTTKPRMAFYTTCVDRQQDEQLRSRIWSIDADSSPEHKQAVIDFRKRKDAGLLFDPADEERKTAVCRAIFEDLDSHLFDVVIPFAERLITSPGLDVRSYNVISDLTKSLAVYRYRVREKDDRGRVLATEKDFFDAKAIFDATEGHSDIKFTDAELRVLEALIDLGFKASMSDLCRKTGLQNSRIDEILKGRGKGEQKRHGLMSKAPITREQESDSWVYDYDPETRESKRKTVTQFIYYLAPSFRLQGYKSLIKLETDNGGEVSGAFRRVSVVVSVDDTDNNKEVSGVSVEKTREGEDSIPPLRGDVGKDRKDISPNTIPGKTTETPESPSPLAVPTTETSPETPGKVRKPPEPKGDEGERLKLRAIYRPKGAAAEYAKYALNLYRGCGHGCVYCYNKDLFNGNPSDRVNKSSLDAIGADLQDMDAAGEKGPVHLSFVGDPCDLTRGEDDTRAVLELFHKSKVNFQVLTKGGTKAARDFDLYRPGDLFACTLTFIDPEKSKTWEPGAALPDDRLRALEEAHKRGIETWASLEPVIEPEETLELIRRSHKFVDHFKVGRWNHDKRADEIDWHKFTAEAVALLDSLGCDYYIKDGLRRYLPAERSAPKKDDIEEGRVFGLTHAYYRDLQRQTGGLSIKVLMDNQGWDRDRADIAMGLLRVAGVVL</sequence>
<proteinExistence type="predicted"/>
<dbReference type="EMBL" id="JARFPL010000062">
    <property type="protein sequence ID" value="MDF0594298.1"/>
    <property type="molecule type" value="Genomic_DNA"/>
</dbReference>
<dbReference type="PANTHER" id="PTHR43432:SF3">
    <property type="entry name" value="SLR0285 PROTEIN"/>
    <property type="match status" value="1"/>
</dbReference>
<feature type="region of interest" description="Disordered" evidence="4">
    <location>
        <begin position="616"/>
        <end position="695"/>
    </location>
</feature>
<dbReference type="PANTHER" id="PTHR43432">
    <property type="entry name" value="SLR0285 PROTEIN"/>
    <property type="match status" value="1"/>
</dbReference>
<dbReference type="InterPro" id="IPR058240">
    <property type="entry name" value="rSAM_sf"/>
</dbReference>
<organism evidence="6 7">
    <name type="scientific">Candidatus Methanocrinis alkalitolerans</name>
    <dbReference type="NCBI Taxonomy" id="3033395"/>
    <lineage>
        <taxon>Archaea</taxon>
        <taxon>Methanobacteriati</taxon>
        <taxon>Methanobacteriota</taxon>
        <taxon>Stenosarchaea group</taxon>
        <taxon>Methanomicrobia</taxon>
        <taxon>Methanotrichales</taxon>
        <taxon>Methanotrichaceae</taxon>
        <taxon>Methanocrinis</taxon>
    </lineage>
</organism>
<dbReference type="Gene3D" id="3.80.30.30">
    <property type="match status" value="1"/>
</dbReference>
<dbReference type="CDD" id="cd01335">
    <property type="entry name" value="Radical_SAM"/>
    <property type="match status" value="1"/>
</dbReference>
<name>A0ABT5XI46_9EURY</name>
<keyword evidence="1" id="KW-0479">Metal-binding</keyword>
<comment type="caution">
    <text evidence="6">The sequence shown here is derived from an EMBL/GenBank/DDBJ whole genome shotgun (WGS) entry which is preliminary data.</text>
</comment>
<evidence type="ECO:0000256" key="1">
    <source>
        <dbReference type="ARBA" id="ARBA00022723"/>
    </source>
</evidence>